<dbReference type="eggNOG" id="ENOG502ZYUU">
    <property type="taxonomic scope" value="Bacteria"/>
</dbReference>
<accession>Q7MR44</accession>
<dbReference type="STRING" id="273121.WS1733"/>
<keyword evidence="2" id="KW-1185">Reference proteome</keyword>
<dbReference type="Proteomes" id="UP000000422">
    <property type="component" value="Chromosome"/>
</dbReference>
<dbReference type="AlphaFoldDB" id="Q7MR44"/>
<dbReference type="RefSeq" id="WP_011139542.1">
    <property type="nucleotide sequence ID" value="NC_005090.1"/>
</dbReference>
<organism evidence="2">
    <name type="scientific">Wolinella succinogenes (strain ATCC 29543 / DSM 1740 / CCUG 13145 / JCM 31913 / LMG 7466 / NCTC 11488 / FDC 602W)</name>
    <name type="common">Vibrio succinogenes</name>
    <dbReference type="NCBI Taxonomy" id="273121"/>
    <lineage>
        <taxon>Bacteria</taxon>
        <taxon>Pseudomonadati</taxon>
        <taxon>Campylobacterota</taxon>
        <taxon>Epsilonproteobacteria</taxon>
        <taxon>Campylobacterales</taxon>
        <taxon>Helicobacteraceae</taxon>
        <taxon>Wolinella</taxon>
    </lineage>
</organism>
<reference evidence="1 2" key="1">
    <citation type="journal article" date="2003" name="Proc. Natl. Acad. Sci. U.S.A.">
        <title>Complete genome sequence and analysis of Wolinella succinogenes.</title>
        <authorList>
            <person name="Baar C."/>
            <person name="Eppinger M."/>
            <person name="Raddatz G."/>
            <person name="Simon JM."/>
            <person name="Lanz C."/>
            <person name="Klimmek O."/>
            <person name="Nandakumar R."/>
            <person name="Gross R."/>
            <person name="Rosinus A."/>
            <person name="Keller H."/>
            <person name="Jagtap P."/>
            <person name="Linke B."/>
            <person name="Meyer F."/>
            <person name="Lederer H."/>
            <person name="Schuster S.C."/>
        </authorList>
    </citation>
    <scope>NUCLEOTIDE SEQUENCE [LARGE SCALE GENOMIC DNA]</scope>
    <source>
        <strain evidence="2">ATCC 29543 / DSM 1740 / CCUG 13145 / JCM 31913 / LMG 7466 / NCTC 11488 / FDC 602W</strain>
    </source>
</reference>
<proteinExistence type="predicted"/>
<dbReference type="HOGENOM" id="CLU_846675_0_0_7"/>
<dbReference type="KEGG" id="wsu:WS1733"/>
<sequence>MNLNREELIEQLIHHGHSMNELQSMQSEALKDLFTRETMELIRLFPSYLKEEEEEENPSLPSPLDGIAPLSLKEFWQKIKENSKNPDSLYLVLDELVHTHDYQDILELLANHTTDQLYKRLARMVKIKYREYQEWLLDDIQRHYRELPPEELAVQMHEYERQRENIHRLKTVLLTLKNPHRKEQIIHLAKMKNDLLKQYRRDEIEGYYREFYENSEEKKGIITKIMKVTNAYTAEKLKTMKVEELEEMYAILLETMAQERRERAKLKHFLKLFEESIYQDSEEVFDNLCHHALVELSDEQMRKVVEFMEGMNSLFAQKLKNLLKEVSRR</sequence>
<dbReference type="EMBL" id="BX571661">
    <property type="protein sequence ID" value="CAE10758.1"/>
    <property type="molecule type" value="Genomic_DNA"/>
</dbReference>
<evidence type="ECO:0000313" key="1">
    <source>
        <dbReference type="EMBL" id="CAE10758.1"/>
    </source>
</evidence>
<evidence type="ECO:0000313" key="2">
    <source>
        <dbReference type="Proteomes" id="UP000000422"/>
    </source>
</evidence>
<gene>
    <name evidence="1" type="primary">glyS</name>
    <name evidence="1" type="ordered locus">WS1733</name>
</gene>
<name>Q7MR44_WOLSU</name>
<protein>
    <submittedName>
        <fullName evidence="1">Uncharacterized protein</fullName>
    </submittedName>
</protein>